<sequence>MSHKWPVESALDLATALLGEAPLADFHPSGLIALVRRFSEIEFDVPNLPDVDGYLLQYGKVGWFSEPTFVLSLARQLELVGPAGEHDAYIQVQFELRLPLVDDLKAVGSYSEWWFPGDEKLFDVWLESIGRAPIMGILADKVPRELEIWQDQV</sequence>
<dbReference type="AlphaFoldDB" id="A0A366M3L4"/>
<evidence type="ECO:0000313" key="1">
    <source>
        <dbReference type="EMBL" id="RBQ20022.1"/>
    </source>
</evidence>
<keyword evidence="2" id="KW-1185">Reference proteome</keyword>
<dbReference type="Proteomes" id="UP000253303">
    <property type="component" value="Unassembled WGS sequence"/>
</dbReference>
<dbReference type="EMBL" id="QMEY01000003">
    <property type="protein sequence ID" value="RBQ20022.1"/>
    <property type="molecule type" value="Genomic_DNA"/>
</dbReference>
<protein>
    <submittedName>
        <fullName evidence="1">Uncharacterized protein</fullName>
    </submittedName>
</protein>
<organism evidence="1 2">
    <name type="scientific">Spongiactinospora rosea</name>
    <dbReference type="NCBI Taxonomy" id="2248750"/>
    <lineage>
        <taxon>Bacteria</taxon>
        <taxon>Bacillati</taxon>
        <taxon>Actinomycetota</taxon>
        <taxon>Actinomycetes</taxon>
        <taxon>Streptosporangiales</taxon>
        <taxon>Streptosporangiaceae</taxon>
        <taxon>Spongiactinospora</taxon>
    </lineage>
</organism>
<accession>A0A366M3L4</accession>
<reference evidence="1 2" key="1">
    <citation type="submission" date="2018-06" db="EMBL/GenBank/DDBJ databases">
        <title>Sphaerisporangium craniellae sp. nov., isolated from a marine sponge in the South China Sea.</title>
        <authorList>
            <person name="Li L."/>
        </authorList>
    </citation>
    <scope>NUCLEOTIDE SEQUENCE [LARGE SCALE GENOMIC DNA]</scope>
    <source>
        <strain evidence="1 2">LHW63015</strain>
    </source>
</reference>
<gene>
    <name evidence="1" type="ORF">DP939_09325</name>
</gene>
<dbReference type="RefSeq" id="WP_113980227.1">
    <property type="nucleotide sequence ID" value="NZ_QMEY01000003.1"/>
</dbReference>
<evidence type="ECO:0000313" key="2">
    <source>
        <dbReference type="Proteomes" id="UP000253303"/>
    </source>
</evidence>
<comment type="caution">
    <text evidence="1">The sequence shown here is derived from an EMBL/GenBank/DDBJ whole genome shotgun (WGS) entry which is preliminary data.</text>
</comment>
<name>A0A366M3L4_9ACTN</name>
<dbReference type="OrthoDB" id="6064656at2"/>
<proteinExistence type="predicted"/>